<sequence>MEVVNAAIAVLNGWKNSSVDERFRAVICALEVDMVWVEETAGEVTAWERLTTQFQQQVRDLEELRSVDLVTAVHTYKTVTYRSEREGMPYLNGMEELMKRSG</sequence>
<accession>A0A1H0WUP0</accession>
<name>A0A1H0WUP0_9PSEU</name>
<dbReference type="AlphaFoldDB" id="A0A1H0WUP0"/>
<reference evidence="2" key="1">
    <citation type="submission" date="2016-10" db="EMBL/GenBank/DDBJ databases">
        <authorList>
            <person name="Varghese N."/>
            <person name="Submissions S."/>
        </authorList>
    </citation>
    <scope>NUCLEOTIDE SEQUENCE [LARGE SCALE GENOMIC DNA]</scope>
    <source>
        <strain evidence="2">CGMCC 4.6609</strain>
    </source>
</reference>
<dbReference type="EMBL" id="FNIX01000023">
    <property type="protein sequence ID" value="SDP94329.1"/>
    <property type="molecule type" value="Genomic_DNA"/>
</dbReference>
<evidence type="ECO:0000313" key="2">
    <source>
        <dbReference type="Proteomes" id="UP000199691"/>
    </source>
</evidence>
<dbReference type="Proteomes" id="UP000199691">
    <property type="component" value="Unassembled WGS sequence"/>
</dbReference>
<gene>
    <name evidence="1" type="ORF">SAMN05421507_12375</name>
</gene>
<keyword evidence="2" id="KW-1185">Reference proteome</keyword>
<proteinExistence type="predicted"/>
<protein>
    <submittedName>
        <fullName evidence="1">Uncharacterized protein</fullName>
    </submittedName>
</protein>
<evidence type="ECO:0000313" key="1">
    <source>
        <dbReference type="EMBL" id="SDP94329.1"/>
    </source>
</evidence>
<organism evidence="1 2">
    <name type="scientific">Lentzea jiangxiensis</name>
    <dbReference type="NCBI Taxonomy" id="641025"/>
    <lineage>
        <taxon>Bacteria</taxon>
        <taxon>Bacillati</taxon>
        <taxon>Actinomycetota</taxon>
        <taxon>Actinomycetes</taxon>
        <taxon>Pseudonocardiales</taxon>
        <taxon>Pseudonocardiaceae</taxon>
        <taxon>Lentzea</taxon>
    </lineage>
</organism>